<dbReference type="AlphaFoldDB" id="A0A246BPL8"/>
<evidence type="ECO:0000313" key="1">
    <source>
        <dbReference type="EMBL" id="OWL97601.1"/>
    </source>
</evidence>
<reference evidence="1 2" key="1">
    <citation type="submission" date="2017-05" db="EMBL/GenBank/DDBJ databases">
        <title>De novo genome assembly of Deniococcus indicus strain DR1.</title>
        <authorList>
            <person name="Chauhan D."/>
            <person name="Yennamalli R.M."/>
            <person name="Priyadarshini R."/>
        </authorList>
    </citation>
    <scope>NUCLEOTIDE SEQUENCE [LARGE SCALE GENOMIC DNA]</scope>
    <source>
        <strain evidence="1 2">DR1</strain>
    </source>
</reference>
<evidence type="ECO:0000313" key="2">
    <source>
        <dbReference type="Proteomes" id="UP000197208"/>
    </source>
</evidence>
<proteinExistence type="predicted"/>
<comment type="caution">
    <text evidence="1">The sequence shown here is derived from an EMBL/GenBank/DDBJ whole genome shotgun (WGS) entry which is preliminary data.</text>
</comment>
<accession>A0A246BPL8</accession>
<keyword evidence="2" id="KW-1185">Reference proteome</keyword>
<dbReference type="Proteomes" id="UP000197208">
    <property type="component" value="Unassembled WGS sequence"/>
</dbReference>
<gene>
    <name evidence="1" type="ORF">CBQ26_04830</name>
</gene>
<organism evidence="1 2">
    <name type="scientific">Deinococcus indicus</name>
    <dbReference type="NCBI Taxonomy" id="223556"/>
    <lineage>
        <taxon>Bacteria</taxon>
        <taxon>Thermotogati</taxon>
        <taxon>Deinococcota</taxon>
        <taxon>Deinococci</taxon>
        <taxon>Deinococcales</taxon>
        <taxon>Deinococcaceae</taxon>
        <taxon>Deinococcus</taxon>
    </lineage>
</organism>
<dbReference type="EMBL" id="NHMK01000009">
    <property type="protein sequence ID" value="OWL97601.1"/>
    <property type="molecule type" value="Genomic_DNA"/>
</dbReference>
<name>A0A246BPL8_9DEIO</name>
<sequence length="66" mass="6904">MLLVRGAVSLLDVTGVRSGGALRERDEGWAEAGAVGGNSAGGSFLTTGYMRGRGNRIRYPSYMNAP</sequence>
<protein>
    <submittedName>
        <fullName evidence="1">Uncharacterized protein</fullName>
    </submittedName>
</protein>